<dbReference type="InterPro" id="IPR039425">
    <property type="entry name" value="RNA_pol_sigma-70-like"/>
</dbReference>
<keyword evidence="3" id="KW-0731">Sigma factor</keyword>
<name>A0A1H3RM96_9MICO</name>
<dbReference type="InterPro" id="IPR036388">
    <property type="entry name" value="WH-like_DNA-bd_sf"/>
</dbReference>
<evidence type="ECO:0000256" key="4">
    <source>
        <dbReference type="ARBA" id="ARBA00023163"/>
    </source>
</evidence>
<dbReference type="STRING" id="381665.SAMN05216554_2927"/>
<evidence type="ECO:0000313" key="8">
    <source>
        <dbReference type="Proteomes" id="UP000198891"/>
    </source>
</evidence>
<proteinExistence type="inferred from homology"/>
<dbReference type="OrthoDB" id="5243766at2"/>
<gene>
    <name evidence="7" type="ORF">SAMN05216554_2927</name>
</gene>
<dbReference type="Gene3D" id="1.10.10.10">
    <property type="entry name" value="Winged helix-like DNA-binding domain superfamily/Winged helix DNA-binding domain"/>
    <property type="match status" value="1"/>
</dbReference>
<dbReference type="InterPro" id="IPR013249">
    <property type="entry name" value="RNA_pol_sigma70_r4_t2"/>
</dbReference>
<dbReference type="SUPFAM" id="SSF88659">
    <property type="entry name" value="Sigma3 and sigma4 domains of RNA polymerase sigma factors"/>
    <property type="match status" value="1"/>
</dbReference>
<evidence type="ECO:0000313" key="7">
    <source>
        <dbReference type="EMBL" id="SDZ26874.1"/>
    </source>
</evidence>
<protein>
    <submittedName>
        <fullName evidence="7">RNA polymerase sigma-70 factor, ECF subfamily</fullName>
    </submittedName>
</protein>
<dbReference type="PANTHER" id="PTHR43133">
    <property type="entry name" value="RNA POLYMERASE ECF-TYPE SIGMA FACTO"/>
    <property type="match status" value="1"/>
</dbReference>
<feature type="domain" description="RNA polymerase sigma-70 region 2" evidence="5">
    <location>
        <begin position="22"/>
        <end position="83"/>
    </location>
</feature>
<dbReference type="NCBIfam" id="TIGR02937">
    <property type="entry name" value="sigma70-ECF"/>
    <property type="match status" value="1"/>
</dbReference>
<accession>A0A1H3RM96</accession>
<evidence type="ECO:0000259" key="6">
    <source>
        <dbReference type="Pfam" id="PF08281"/>
    </source>
</evidence>
<evidence type="ECO:0000256" key="3">
    <source>
        <dbReference type="ARBA" id="ARBA00023082"/>
    </source>
</evidence>
<feature type="domain" description="RNA polymerase sigma factor 70 region 4 type 2" evidence="6">
    <location>
        <begin position="118"/>
        <end position="170"/>
    </location>
</feature>
<dbReference type="Gene3D" id="1.10.1740.10">
    <property type="match status" value="1"/>
</dbReference>
<keyword evidence="4" id="KW-0804">Transcription</keyword>
<dbReference type="PANTHER" id="PTHR43133:SF25">
    <property type="entry name" value="RNA POLYMERASE SIGMA FACTOR RFAY-RELATED"/>
    <property type="match status" value="1"/>
</dbReference>
<evidence type="ECO:0000256" key="2">
    <source>
        <dbReference type="ARBA" id="ARBA00023015"/>
    </source>
</evidence>
<reference evidence="7 8" key="1">
    <citation type="submission" date="2016-10" db="EMBL/GenBank/DDBJ databases">
        <authorList>
            <person name="de Groot N.N."/>
        </authorList>
    </citation>
    <scope>NUCLEOTIDE SEQUENCE [LARGE SCALE GENOMIC DNA]</scope>
    <source>
        <strain evidence="7 8">CGMCC 4.3491</strain>
    </source>
</reference>
<dbReference type="Proteomes" id="UP000198891">
    <property type="component" value="Unassembled WGS sequence"/>
</dbReference>
<sequence length="179" mass="20074">MTDAALLERLARGEPEALGAVFDRHASAVTRYAWALASDRRDVEELVQDTFLTAWRRGASIPQESLLPWLLVTCRNHALNLQRLRAKHRADELRDDLLATSGSGVEGGDGDDARDQLRWVMAEIEKLPAIDRRVCELCLIEGRSYAEAAEQLGLTVGAVKQRVLRSRTRLRKVVTDDEN</sequence>
<dbReference type="GO" id="GO:0016987">
    <property type="term" value="F:sigma factor activity"/>
    <property type="evidence" value="ECO:0007669"/>
    <property type="project" value="UniProtKB-KW"/>
</dbReference>
<dbReference type="InterPro" id="IPR007627">
    <property type="entry name" value="RNA_pol_sigma70_r2"/>
</dbReference>
<dbReference type="InterPro" id="IPR013325">
    <property type="entry name" value="RNA_pol_sigma_r2"/>
</dbReference>
<dbReference type="GO" id="GO:0006352">
    <property type="term" value="P:DNA-templated transcription initiation"/>
    <property type="evidence" value="ECO:0007669"/>
    <property type="project" value="InterPro"/>
</dbReference>
<evidence type="ECO:0000256" key="1">
    <source>
        <dbReference type="ARBA" id="ARBA00010641"/>
    </source>
</evidence>
<dbReference type="InterPro" id="IPR014284">
    <property type="entry name" value="RNA_pol_sigma-70_dom"/>
</dbReference>
<dbReference type="SUPFAM" id="SSF88946">
    <property type="entry name" value="Sigma2 domain of RNA polymerase sigma factors"/>
    <property type="match status" value="1"/>
</dbReference>
<dbReference type="GO" id="GO:0003677">
    <property type="term" value="F:DNA binding"/>
    <property type="evidence" value="ECO:0007669"/>
    <property type="project" value="InterPro"/>
</dbReference>
<keyword evidence="2" id="KW-0805">Transcription regulation</keyword>
<keyword evidence="8" id="KW-1185">Reference proteome</keyword>
<organism evidence="7 8">
    <name type="scientific">Herbiconiux ginsengi</name>
    <dbReference type="NCBI Taxonomy" id="381665"/>
    <lineage>
        <taxon>Bacteria</taxon>
        <taxon>Bacillati</taxon>
        <taxon>Actinomycetota</taxon>
        <taxon>Actinomycetes</taxon>
        <taxon>Micrococcales</taxon>
        <taxon>Microbacteriaceae</taxon>
        <taxon>Herbiconiux</taxon>
    </lineage>
</organism>
<dbReference type="AlphaFoldDB" id="A0A1H3RM96"/>
<dbReference type="EMBL" id="FNPZ01000003">
    <property type="protein sequence ID" value="SDZ26874.1"/>
    <property type="molecule type" value="Genomic_DNA"/>
</dbReference>
<dbReference type="Pfam" id="PF04542">
    <property type="entry name" value="Sigma70_r2"/>
    <property type="match status" value="1"/>
</dbReference>
<evidence type="ECO:0000259" key="5">
    <source>
        <dbReference type="Pfam" id="PF04542"/>
    </source>
</evidence>
<dbReference type="Pfam" id="PF08281">
    <property type="entry name" value="Sigma70_r4_2"/>
    <property type="match status" value="1"/>
</dbReference>
<comment type="similarity">
    <text evidence="1">Belongs to the sigma-70 factor family. ECF subfamily.</text>
</comment>
<dbReference type="InterPro" id="IPR013324">
    <property type="entry name" value="RNA_pol_sigma_r3/r4-like"/>
</dbReference>